<dbReference type="NCBIfam" id="TIGR02050">
    <property type="entry name" value="gshA_cyan_rel"/>
    <property type="match status" value="1"/>
</dbReference>
<comment type="catalytic activity">
    <reaction evidence="4 5">
        <text>L-cysteine + L-glutamate + ATP = gamma-L-glutamyl-L-cysteine + ADP + phosphate + H(+)</text>
        <dbReference type="Rhea" id="RHEA:13285"/>
        <dbReference type="ChEBI" id="CHEBI:15378"/>
        <dbReference type="ChEBI" id="CHEBI:29985"/>
        <dbReference type="ChEBI" id="CHEBI:30616"/>
        <dbReference type="ChEBI" id="CHEBI:35235"/>
        <dbReference type="ChEBI" id="CHEBI:43474"/>
        <dbReference type="ChEBI" id="CHEBI:58173"/>
        <dbReference type="ChEBI" id="CHEBI:456216"/>
        <dbReference type="EC" id="6.3.2.2"/>
    </reaction>
</comment>
<keyword evidence="1 5" id="KW-0436">Ligase</keyword>
<protein>
    <recommendedName>
        <fullName evidence="5">Putative glutamate--cysteine ligase 2</fullName>
        <ecNumber evidence="5">6.3.2.2</ecNumber>
    </recommendedName>
    <alternativeName>
        <fullName evidence="5">Gamma-glutamylcysteine synthetase 2</fullName>
        <shortName evidence="5">GCS 2</shortName>
        <shortName evidence="5">Gamma-GCS 2</shortName>
    </alternativeName>
</protein>
<evidence type="ECO:0000313" key="6">
    <source>
        <dbReference type="EMBL" id="MFC5663851.1"/>
    </source>
</evidence>
<dbReference type="GO" id="GO:0004357">
    <property type="term" value="F:glutamate-cysteine ligase activity"/>
    <property type="evidence" value="ECO:0007669"/>
    <property type="project" value="UniProtKB-EC"/>
</dbReference>
<evidence type="ECO:0000313" key="7">
    <source>
        <dbReference type="Proteomes" id="UP001595975"/>
    </source>
</evidence>
<dbReference type="PANTHER" id="PTHR36510">
    <property type="entry name" value="GLUTAMATE--CYSTEINE LIGASE 2-RELATED"/>
    <property type="match status" value="1"/>
</dbReference>
<dbReference type="Pfam" id="PF04107">
    <property type="entry name" value="GCS2"/>
    <property type="match status" value="1"/>
</dbReference>
<keyword evidence="2 5" id="KW-0547">Nucleotide-binding</keyword>
<name>A0ABW0X3Y0_9ACTN</name>
<organism evidence="6 7">
    <name type="scientific">Kitasatospora misakiensis</name>
    <dbReference type="NCBI Taxonomy" id="67330"/>
    <lineage>
        <taxon>Bacteria</taxon>
        <taxon>Bacillati</taxon>
        <taxon>Actinomycetota</taxon>
        <taxon>Actinomycetes</taxon>
        <taxon>Kitasatosporales</taxon>
        <taxon>Streptomycetaceae</taxon>
        <taxon>Kitasatospora</taxon>
    </lineage>
</organism>
<comment type="similarity">
    <text evidence="5">Belongs to the glutamate--cysteine ligase type 2 family. YbdK subfamily.</text>
</comment>
<reference evidence="7" key="1">
    <citation type="journal article" date="2019" name="Int. J. Syst. Evol. Microbiol.">
        <title>The Global Catalogue of Microorganisms (GCM) 10K type strain sequencing project: providing services to taxonomists for standard genome sequencing and annotation.</title>
        <authorList>
            <consortium name="The Broad Institute Genomics Platform"/>
            <consortium name="The Broad Institute Genome Sequencing Center for Infectious Disease"/>
            <person name="Wu L."/>
            <person name="Ma J."/>
        </authorList>
    </citation>
    <scope>NUCLEOTIDE SEQUENCE [LARGE SCALE GENOMIC DNA]</scope>
    <source>
        <strain evidence="7">CGMCC 4.1437</strain>
    </source>
</reference>
<dbReference type="NCBIfam" id="NF010041">
    <property type="entry name" value="PRK13517.1-1"/>
    <property type="match status" value="1"/>
</dbReference>
<keyword evidence="7" id="KW-1185">Reference proteome</keyword>
<comment type="caution">
    <text evidence="6">The sequence shown here is derived from an EMBL/GenBank/DDBJ whole genome shotgun (WGS) entry which is preliminary data.</text>
</comment>
<dbReference type="InterPro" id="IPR050141">
    <property type="entry name" value="GCL_type2/YbdK_subfam"/>
</dbReference>
<evidence type="ECO:0000256" key="4">
    <source>
        <dbReference type="ARBA" id="ARBA00048819"/>
    </source>
</evidence>
<dbReference type="PANTHER" id="PTHR36510:SF1">
    <property type="entry name" value="GLUTAMATE--CYSTEINE LIGASE 2-RELATED"/>
    <property type="match status" value="1"/>
</dbReference>
<dbReference type="Proteomes" id="UP001595975">
    <property type="component" value="Unassembled WGS sequence"/>
</dbReference>
<accession>A0ABW0X3Y0</accession>
<dbReference type="RefSeq" id="WP_380225552.1">
    <property type="nucleotide sequence ID" value="NZ_JBHSOF010000013.1"/>
</dbReference>
<dbReference type="HAMAP" id="MF_01609">
    <property type="entry name" value="Glu_cys_ligase_2"/>
    <property type="match status" value="1"/>
</dbReference>
<evidence type="ECO:0000256" key="2">
    <source>
        <dbReference type="ARBA" id="ARBA00022741"/>
    </source>
</evidence>
<dbReference type="EMBL" id="JBHSOF010000013">
    <property type="protein sequence ID" value="MFC5663851.1"/>
    <property type="molecule type" value="Genomic_DNA"/>
</dbReference>
<gene>
    <name evidence="6" type="ORF">ACFP3U_12760</name>
</gene>
<sequence length="377" mass="40042">MTAHPTPRTVPTVGVEEEFLLVDRRTRLPAARAPRVIAAAATTLGDQVQPEFLQAQVETCTRPALRIKELRDDLARLRAVLVAAAADADCLLVASGAPVLTGPEPALLTDNPRYHRMAARHPGAVGGYGAALCGCHVHLGTIERGLALALGNRLRPWLPVVQALAANSPFDAGRDSGFASWRSVRWARWPTAGPAPVLDEPGYEALADSLVARGTLVDRRMIYWYTRPSEHLPTLEVRVADVNADLETVLLLAALLRGLAGVLLEEARAGLPLAPVPQDRMVAAHQQAARTGPTGVGLDPFTGSPVPTAALVNRLLERAAPGLAAAGDLAAVEAGLDRLRRLGTGADRQRRHHHLRHRPTDVVDGLARLTAAVPPAG</sequence>
<dbReference type="EC" id="6.3.2.2" evidence="5"/>
<keyword evidence="3 5" id="KW-0067">ATP-binding</keyword>
<dbReference type="SUPFAM" id="SSF55931">
    <property type="entry name" value="Glutamine synthetase/guanido kinase"/>
    <property type="match status" value="1"/>
</dbReference>
<dbReference type="InterPro" id="IPR006336">
    <property type="entry name" value="GCS2"/>
</dbReference>
<evidence type="ECO:0000256" key="5">
    <source>
        <dbReference type="HAMAP-Rule" id="MF_01609"/>
    </source>
</evidence>
<dbReference type="InterPro" id="IPR014746">
    <property type="entry name" value="Gln_synth/guanido_kin_cat_dom"/>
</dbReference>
<proteinExistence type="inferred from homology"/>
<evidence type="ECO:0000256" key="3">
    <source>
        <dbReference type="ARBA" id="ARBA00022840"/>
    </source>
</evidence>
<comment type="function">
    <text evidence="5">ATP-dependent carboxylate-amine ligase which exhibits weak glutamate--cysteine ligase activity.</text>
</comment>
<dbReference type="Gene3D" id="3.30.590.20">
    <property type="match status" value="1"/>
</dbReference>
<dbReference type="InterPro" id="IPR011793">
    <property type="entry name" value="YbdK"/>
</dbReference>
<evidence type="ECO:0000256" key="1">
    <source>
        <dbReference type="ARBA" id="ARBA00022598"/>
    </source>
</evidence>